<reference evidence="2" key="1">
    <citation type="submission" date="2015-12" db="EMBL/GenBank/DDBJ databases">
        <title>Update maize B73 reference genome by single molecule sequencing technologies.</title>
        <authorList>
            <consortium name="Maize Genome Sequencing Project"/>
            <person name="Ware D."/>
        </authorList>
    </citation>
    <scope>NUCLEOTIDE SEQUENCE [LARGE SCALE GENOMIC DNA]</scope>
    <source>
        <strain evidence="2">cv. B73</strain>
    </source>
</reference>
<dbReference type="GO" id="GO:0003951">
    <property type="term" value="F:NAD+ kinase activity"/>
    <property type="evidence" value="ECO:0007669"/>
    <property type="project" value="InterPro"/>
</dbReference>
<dbReference type="OrthoDB" id="185618at2759"/>
<dbReference type="GO" id="GO:0019674">
    <property type="term" value="P:NAD+ metabolic process"/>
    <property type="evidence" value="ECO:0007669"/>
    <property type="project" value="InterPro"/>
</dbReference>
<keyword evidence="2" id="KW-1185">Reference proteome</keyword>
<gene>
    <name evidence="1" type="primary">LOC100193842</name>
</gene>
<evidence type="ECO:0000313" key="1">
    <source>
        <dbReference type="EnsemblPlants" id="Zm00001eb098430_P002"/>
    </source>
</evidence>
<dbReference type="InterPro" id="IPR017437">
    <property type="entry name" value="ATP-NAD_kinase_PpnK-typ_C"/>
</dbReference>
<dbReference type="PANTHER" id="PTHR20275:SF28">
    <property type="entry name" value="NADH KINASE"/>
    <property type="match status" value="1"/>
</dbReference>
<dbReference type="PANTHER" id="PTHR20275">
    <property type="entry name" value="NAD KINASE"/>
    <property type="match status" value="1"/>
</dbReference>
<evidence type="ECO:0000313" key="2">
    <source>
        <dbReference type="Proteomes" id="UP000007305"/>
    </source>
</evidence>
<reference evidence="1" key="3">
    <citation type="submission" date="2021-05" db="UniProtKB">
        <authorList>
            <consortium name="EnsemblPlants"/>
        </authorList>
    </citation>
    <scope>IDENTIFICATION</scope>
    <source>
        <strain evidence="1">cv. B73</strain>
    </source>
</reference>
<dbReference type="Proteomes" id="UP000007305">
    <property type="component" value="Chromosome 2"/>
</dbReference>
<proteinExistence type="predicted"/>
<dbReference type="FunFam" id="2.60.200.30:FF:000015">
    <property type="entry name" value="NAD(H) kinase 3"/>
    <property type="match status" value="1"/>
</dbReference>
<accession>A0A804MMW1</accession>
<dbReference type="Gramene" id="Zm00001eb098430_T002">
    <property type="protein sequence ID" value="Zm00001eb098430_P002"/>
    <property type="gene ID" value="Zm00001eb098430"/>
</dbReference>
<dbReference type="InterPro" id="IPR016064">
    <property type="entry name" value="NAD/diacylglycerol_kinase_sf"/>
</dbReference>
<organism evidence="1 2">
    <name type="scientific">Zea mays</name>
    <name type="common">Maize</name>
    <dbReference type="NCBI Taxonomy" id="4577"/>
    <lineage>
        <taxon>Eukaryota</taxon>
        <taxon>Viridiplantae</taxon>
        <taxon>Streptophyta</taxon>
        <taxon>Embryophyta</taxon>
        <taxon>Tracheophyta</taxon>
        <taxon>Spermatophyta</taxon>
        <taxon>Magnoliopsida</taxon>
        <taxon>Liliopsida</taxon>
        <taxon>Poales</taxon>
        <taxon>Poaceae</taxon>
        <taxon>PACMAD clade</taxon>
        <taxon>Panicoideae</taxon>
        <taxon>Andropogonodae</taxon>
        <taxon>Andropogoneae</taxon>
        <taxon>Tripsacinae</taxon>
        <taxon>Zea</taxon>
    </lineage>
</organism>
<dbReference type="Gene3D" id="2.60.200.30">
    <property type="entry name" value="Probable inorganic polyphosphate/atp-NAD kinase, domain 2"/>
    <property type="match status" value="1"/>
</dbReference>
<dbReference type="SUPFAM" id="SSF111331">
    <property type="entry name" value="NAD kinase/diacylglycerol kinase-like"/>
    <property type="match status" value="1"/>
</dbReference>
<protein>
    <submittedName>
        <fullName evidence="1">Uncharacterized protein</fullName>
    </submittedName>
</protein>
<sequence length="249" mass="27311">MARRRVLLFLKPFDVYPPRPYVGAAASSPTSAPSSLPQPRAANPKVEELSDEFDARRSTGYLCAATAGNFEQILDVTLDGSRRPLELSRISVKLNGIQLPTYALNDILVSHPCPASVSRFSFRKRNNTGENSRLINCRSSGLRVSTAAGSTAAMLSAGGFTMPLSSRELQYMIREPISPMDADKAMLHDVLKQEQHMHVVWYNQEGAVYVDGSHVVHSIQHGDSLEISSGAPTLKVVLPEHLLKMGPEW</sequence>
<reference evidence="1" key="2">
    <citation type="submission" date="2019-07" db="EMBL/GenBank/DDBJ databases">
        <authorList>
            <person name="Seetharam A."/>
            <person name="Woodhouse M."/>
            <person name="Cannon E."/>
        </authorList>
    </citation>
    <scope>NUCLEOTIDE SEQUENCE [LARGE SCALE GENOMIC DNA]</scope>
    <source>
        <strain evidence="1">cv. B73</strain>
    </source>
</reference>
<dbReference type="EnsemblPlants" id="Zm00001eb098430_T002">
    <property type="protein sequence ID" value="Zm00001eb098430_P002"/>
    <property type="gene ID" value="Zm00001eb098430"/>
</dbReference>
<name>A0A804MMW1_MAIZE</name>
<dbReference type="AlphaFoldDB" id="A0A804MMW1"/>